<sequence length="427" mass="48925">MVKAACWDSRLYHSYQTFGGLYNSYPTKKQFTQAISAFERFSAVRTSSKLERELAIYVHFPDFTQQTISDPSIPVNYLTALQQEIELLARLSHNNMPIQHLHFTGRPTQFSAEQLQQVLRKLQQYFVIECHNLFNYSININPYEVNWATMGAVRDMGFNRINLNAHTGYYNFQKLQTIYEAARTLHYGSISIAMIYGLPKQNLQEFDHKLNQIISLMPERITLSKHQQAACIKVLPQLLELAITKLNQTGYHYVGLDCFVLPDDELISAQEAGLVSCNLQGFATNDDFDILGFGMEATSQIGMLYYQNGKDYEDYLTSLNNKQLPAAQGTLCSTDDLICRHIIHVLTNQNLLSISELESKFDINFFTYFSNILPHLIAMHQDGLICLDESQIKMTRDGYFLVDAVCQLFDRSHSSAIPNHALYTRIK</sequence>
<dbReference type="PANTHER" id="PTHR13932:SF6">
    <property type="entry name" value="OXYGEN-INDEPENDENT COPROPORPHYRINOGEN III OXIDASE"/>
    <property type="match status" value="1"/>
</dbReference>
<dbReference type="InterPro" id="IPR058240">
    <property type="entry name" value="rSAM_sf"/>
</dbReference>
<dbReference type="RefSeq" id="WP_289409569.1">
    <property type="nucleotide sequence ID" value="NZ_JAUCDY010000001.1"/>
</dbReference>
<evidence type="ECO:0000313" key="5">
    <source>
        <dbReference type="Proteomes" id="UP001241056"/>
    </source>
</evidence>
<dbReference type="Proteomes" id="UP001241056">
    <property type="component" value="Unassembled WGS sequence"/>
</dbReference>
<evidence type="ECO:0000256" key="2">
    <source>
        <dbReference type="ARBA" id="ARBA00023002"/>
    </source>
</evidence>
<proteinExistence type="predicted"/>
<gene>
    <name evidence="4" type="ORF">QEZ41_01405</name>
</gene>
<organism evidence="4 5">
    <name type="scientific">Thiopseudomonas acetoxidans</name>
    <dbReference type="NCBI Taxonomy" id="3041622"/>
    <lineage>
        <taxon>Bacteria</taxon>
        <taxon>Pseudomonadati</taxon>
        <taxon>Pseudomonadota</taxon>
        <taxon>Gammaproteobacteria</taxon>
        <taxon>Pseudomonadales</taxon>
        <taxon>Pseudomonadaceae</taxon>
        <taxon>Thiopseudomonas</taxon>
    </lineage>
</organism>
<keyword evidence="2" id="KW-0560">Oxidoreductase</keyword>
<comment type="caution">
    <text evidence="4">The sequence shown here is derived from an EMBL/GenBank/DDBJ whole genome shotgun (WGS) entry which is preliminary data.</text>
</comment>
<dbReference type="SUPFAM" id="SSF102114">
    <property type="entry name" value="Radical SAM enzymes"/>
    <property type="match status" value="1"/>
</dbReference>
<evidence type="ECO:0000313" key="4">
    <source>
        <dbReference type="EMBL" id="MDM7856941.1"/>
    </source>
</evidence>
<dbReference type="EMBL" id="JAUCDY010000001">
    <property type="protein sequence ID" value="MDM7856941.1"/>
    <property type="molecule type" value="Genomic_DNA"/>
</dbReference>
<accession>A0ABT7SL81</accession>
<reference evidence="4 5" key="1">
    <citation type="submission" date="2023-06" db="EMBL/GenBank/DDBJ databases">
        <title>Thiopseudomonas sp. CY1220 draft genome sequence.</title>
        <authorList>
            <person name="Zhao G."/>
            <person name="An M."/>
        </authorList>
    </citation>
    <scope>NUCLEOTIDE SEQUENCE [LARGE SCALE GENOMIC DNA]</scope>
    <source>
        <strain evidence="4 5">CY1220</strain>
    </source>
</reference>
<dbReference type="Gene3D" id="1.10.10.920">
    <property type="match status" value="1"/>
</dbReference>
<dbReference type="InterPro" id="IPR034505">
    <property type="entry name" value="Coproporphyrinogen-III_oxidase"/>
</dbReference>
<dbReference type="PANTHER" id="PTHR13932">
    <property type="entry name" value="COPROPORPHYRINIGEN III OXIDASE"/>
    <property type="match status" value="1"/>
</dbReference>
<evidence type="ECO:0000256" key="1">
    <source>
        <dbReference type="ARBA" id="ARBA00020156"/>
    </source>
</evidence>
<evidence type="ECO:0000256" key="3">
    <source>
        <dbReference type="ARBA" id="ARBA00030263"/>
    </source>
</evidence>
<protein>
    <recommendedName>
        <fullName evidence="1">Oxygen-independent coproporphyrinogen III oxidase</fullName>
    </recommendedName>
    <alternativeName>
        <fullName evidence="3">Coproporphyrinogen III dehydrogenase</fullName>
    </alternativeName>
</protein>
<name>A0ABT7SL81_9GAMM</name>
<keyword evidence="5" id="KW-1185">Reference proteome</keyword>